<keyword evidence="4" id="KW-1185">Reference proteome</keyword>
<dbReference type="AlphaFoldDB" id="B0XD72"/>
<feature type="chain" id="PRO_5014567287" description="MD-2-related lipid-recognition domain-containing protein" evidence="1">
    <location>
        <begin position="20"/>
        <end position="179"/>
    </location>
</feature>
<organism>
    <name type="scientific">Culex quinquefasciatus</name>
    <name type="common">Southern house mosquito</name>
    <name type="synonym">Culex pungens</name>
    <dbReference type="NCBI Taxonomy" id="7176"/>
    <lineage>
        <taxon>Eukaryota</taxon>
        <taxon>Metazoa</taxon>
        <taxon>Ecdysozoa</taxon>
        <taxon>Arthropoda</taxon>
        <taxon>Hexapoda</taxon>
        <taxon>Insecta</taxon>
        <taxon>Pterygota</taxon>
        <taxon>Neoptera</taxon>
        <taxon>Endopterygota</taxon>
        <taxon>Diptera</taxon>
        <taxon>Nematocera</taxon>
        <taxon>Culicoidea</taxon>
        <taxon>Culicidae</taxon>
        <taxon>Culicinae</taxon>
        <taxon>Culicini</taxon>
        <taxon>Culex</taxon>
        <taxon>Culex</taxon>
    </lineage>
</organism>
<dbReference type="OrthoDB" id="7755558at2759"/>
<dbReference type="HOGENOM" id="CLU_115081_0_0_1"/>
<keyword evidence="1" id="KW-0732">Signal</keyword>
<evidence type="ECO:0000313" key="2">
    <source>
        <dbReference type="EMBL" id="EDS45326.1"/>
    </source>
</evidence>
<dbReference type="Proteomes" id="UP000002320">
    <property type="component" value="Unassembled WGS sequence"/>
</dbReference>
<dbReference type="PANTHER" id="PTHR21112:SF0">
    <property type="entry name" value="CHEMOSENSORY PROTEIN A 29A-RELATED"/>
    <property type="match status" value="1"/>
</dbReference>
<evidence type="ECO:0000313" key="4">
    <source>
        <dbReference type="Proteomes" id="UP000002320"/>
    </source>
</evidence>
<sequence>MGTVLMCAILFSLLGLSCGTRELHYDYFEQINGTDFAEFNLRVRKLNRTTSILTGEVLLKKPVTDDFTIGVQLFHSPRGNNQFNHYPMKIAPKSVCIITHETWPDFVGFFRDNVENLIRVDECPVEARTMIFGNVVANDGMLNSYVPTGLWKAIIHCYNEAGEGFTVVIQMKLLQNGYF</sequence>
<dbReference type="PANTHER" id="PTHR21112">
    <property type="entry name" value="CHEMOSENSORY PROTEIN A 29A-RELATED"/>
    <property type="match status" value="1"/>
</dbReference>
<evidence type="ECO:0000313" key="3">
    <source>
        <dbReference type="EnsemblMetazoa" id="CPIJ017105-PA"/>
    </source>
</evidence>
<dbReference type="EnsemblMetazoa" id="CPIJ017105-RA">
    <property type="protein sequence ID" value="CPIJ017105-PA"/>
    <property type="gene ID" value="CPIJ017105"/>
</dbReference>
<evidence type="ECO:0008006" key="5">
    <source>
        <dbReference type="Google" id="ProtNLM"/>
    </source>
</evidence>
<dbReference type="EMBL" id="DS232744">
    <property type="protein sequence ID" value="EDS45326.1"/>
    <property type="molecule type" value="Genomic_DNA"/>
</dbReference>
<gene>
    <name evidence="3" type="primary">6051109</name>
    <name evidence="2" type="ORF">CpipJ_CPIJ017105</name>
</gene>
<dbReference type="KEGG" id="cqu:CpipJ_CPIJ017105"/>
<reference evidence="2" key="1">
    <citation type="submission" date="2007-03" db="EMBL/GenBank/DDBJ databases">
        <title>Annotation of Culex pipiens quinquefasciatus.</title>
        <authorList>
            <consortium name="The Broad Institute Genome Sequencing Platform"/>
            <person name="Atkinson P.W."/>
            <person name="Hemingway J."/>
            <person name="Christensen B.M."/>
            <person name="Higgs S."/>
            <person name="Kodira C."/>
            <person name="Hannick L."/>
            <person name="Megy K."/>
            <person name="O'Leary S."/>
            <person name="Pearson M."/>
            <person name="Haas B.J."/>
            <person name="Mauceli E."/>
            <person name="Wortman J.R."/>
            <person name="Lee N.H."/>
            <person name="Guigo R."/>
            <person name="Stanke M."/>
            <person name="Alvarado L."/>
            <person name="Amedeo P."/>
            <person name="Antoine C.H."/>
            <person name="Arensburger P."/>
            <person name="Bidwell S.L."/>
            <person name="Crawford M."/>
            <person name="Camaro F."/>
            <person name="Devon K."/>
            <person name="Engels R."/>
            <person name="Hammond M."/>
            <person name="Howarth C."/>
            <person name="Koehrsen M."/>
            <person name="Lawson D."/>
            <person name="Montgomery P."/>
            <person name="Nene V."/>
            <person name="Nusbaum C."/>
            <person name="Puiu D."/>
            <person name="Romero-Severson J."/>
            <person name="Severson D.W."/>
            <person name="Shumway M."/>
            <person name="Sisk P."/>
            <person name="Stolte C."/>
            <person name="Zeng Q."/>
            <person name="Eisenstadt E."/>
            <person name="Fraser-Liggett C."/>
            <person name="Strausberg R."/>
            <person name="Galagan J."/>
            <person name="Birren B."/>
            <person name="Collins F.H."/>
        </authorList>
    </citation>
    <scope>NUCLEOTIDE SEQUENCE [LARGE SCALE GENOMIC DNA]</scope>
    <source>
        <strain evidence="2">JHB</strain>
    </source>
</reference>
<proteinExistence type="predicted"/>
<name>B0XD72_CULQU</name>
<accession>B0XD72</accession>
<dbReference type="VEuPathDB" id="VectorBase:CQUJHB013476"/>
<dbReference type="VEuPathDB" id="VectorBase:CPIJ017105"/>
<evidence type="ECO:0000256" key="1">
    <source>
        <dbReference type="SAM" id="SignalP"/>
    </source>
</evidence>
<reference evidence="3" key="2">
    <citation type="submission" date="2021-02" db="UniProtKB">
        <authorList>
            <consortium name="EnsemblMetazoa"/>
        </authorList>
    </citation>
    <scope>IDENTIFICATION</scope>
    <source>
        <strain evidence="3">JHB</strain>
    </source>
</reference>
<protein>
    <recommendedName>
        <fullName evidence="5">MD-2-related lipid-recognition domain-containing protein</fullName>
    </recommendedName>
</protein>
<feature type="signal peptide" evidence="1">
    <location>
        <begin position="1"/>
        <end position="19"/>
    </location>
</feature>
<dbReference type="InParanoid" id="B0XD72"/>